<evidence type="ECO:0008006" key="4">
    <source>
        <dbReference type="Google" id="ProtNLM"/>
    </source>
</evidence>
<name>A0A7V1LPG2_CALAY</name>
<dbReference type="AlphaFoldDB" id="A0A7V1LPG2"/>
<dbReference type="InterPro" id="IPR036677">
    <property type="entry name" value="EutN_CcmL_sf"/>
</dbReference>
<dbReference type="SUPFAM" id="SSF159133">
    <property type="entry name" value="EutN/CcmL-like"/>
    <property type="match status" value="1"/>
</dbReference>
<proteinExistence type="predicted"/>
<evidence type="ECO:0000256" key="1">
    <source>
        <dbReference type="ARBA" id="ARBA00024322"/>
    </source>
</evidence>
<dbReference type="InterPro" id="IPR004992">
    <property type="entry name" value="EutN_CcmL"/>
</dbReference>
<dbReference type="EMBL" id="DRLD01000386">
    <property type="protein sequence ID" value="HED11739.1"/>
    <property type="molecule type" value="Genomic_DNA"/>
</dbReference>
<dbReference type="PROSITE" id="PS51932">
    <property type="entry name" value="BMV"/>
    <property type="match status" value="1"/>
</dbReference>
<accession>A0A7V1LPG2</accession>
<keyword evidence="2" id="KW-1283">Bacterial microcompartment</keyword>
<dbReference type="Gene3D" id="2.40.50.220">
    <property type="entry name" value="EutN/Ccml"/>
    <property type="match status" value="1"/>
</dbReference>
<dbReference type="Pfam" id="PF03319">
    <property type="entry name" value="EutN_CcmL"/>
    <property type="match status" value="1"/>
</dbReference>
<dbReference type="CDD" id="cd01614">
    <property type="entry name" value="EutN_CcmL"/>
    <property type="match status" value="1"/>
</dbReference>
<dbReference type="PANTHER" id="PTHR36539:SF1">
    <property type="entry name" value="BACTERIAL MICROCOMPARTMENT SHELL VERTEX PROTEIN EUTN"/>
    <property type="match status" value="1"/>
</dbReference>
<gene>
    <name evidence="3" type="ORF">ENJ10_13685</name>
</gene>
<sequence>MLICHVTGDIISTVKNKEFTGKKILIVQPVTPEGHNMGEAFLALDSVDAGVGDRVLVMREGGSARIVFNNNHIPVQAVIVAVIDGIEIDKQHNQ</sequence>
<evidence type="ECO:0000256" key="2">
    <source>
        <dbReference type="ARBA" id="ARBA00024446"/>
    </source>
</evidence>
<evidence type="ECO:0000313" key="3">
    <source>
        <dbReference type="EMBL" id="HED11739.1"/>
    </source>
</evidence>
<dbReference type="PANTHER" id="PTHR36539">
    <property type="entry name" value="ETHANOLAMINE UTILIZATION PROTEIN EUTN"/>
    <property type="match status" value="1"/>
</dbReference>
<comment type="subcellular location">
    <subcellularLocation>
        <location evidence="1">Bacterial microcompartment</location>
    </subcellularLocation>
</comment>
<organism evidence="3">
    <name type="scientific">Caldithrix abyssi</name>
    <dbReference type="NCBI Taxonomy" id="187145"/>
    <lineage>
        <taxon>Bacteria</taxon>
        <taxon>Pseudomonadati</taxon>
        <taxon>Calditrichota</taxon>
        <taxon>Calditrichia</taxon>
        <taxon>Calditrichales</taxon>
        <taxon>Calditrichaceae</taxon>
        <taxon>Caldithrix</taxon>
    </lineage>
</organism>
<dbReference type="GO" id="GO:0031469">
    <property type="term" value="C:bacterial microcompartment"/>
    <property type="evidence" value="ECO:0007669"/>
    <property type="project" value="UniProtKB-SubCell"/>
</dbReference>
<protein>
    <recommendedName>
        <fullName evidence="4">Ethanolamine utilization protein EutN</fullName>
    </recommendedName>
</protein>
<dbReference type="Proteomes" id="UP000886005">
    <property type="component" value="Unassembled WGS sequence"/>
</dbReference>
<reference evidence="3" key="1">
    <citation type="journal article" date="2020" name="mSystems">
        <title>Genome- and Community-Level Interaction Insights into Carbon Utilization and Element Cycling Functions of Hydrothermarchaeota in Hydrothermal Sediment.</title>
        <authorList>
            <person name="Zhou Z."/>
            <person name="Liu Y."/>
            <person name="Xu W."/>
            <person name="Pan J."/>
            <person name="Luo Z.H."/>
            <person name="Li M."/>
        </authorList>
    </citation>
    <scope>NUCLEOTIDE SEQUENCE [LARGE SCALE GENOMIC DNA]</scope>
    <source>
        <strain evidence="3">HyVt-456</strain>
    </source>
</reference>
<comment type="caution">
    <text evidence="3">The sequence shown here is derived from an EMBL/GenBank/DDBJ whole genome shotgun (WGS) entry which is preliminary data.</text>
</comment>